<evidence type="ECO:0000313" key="1">
    <source>
        <dbReference type="EMBL" id="SVD55998.1"/>
    </source>
</evidence>
<evidence type="ECO:0008006" key="2">
    <source>
        <dbReference type="Google" id="ProtNLM"/>
    </source>
</evidence>
<sequence length="279" mass="32534">MVKIDNSNFFPSPVNLLTITKLFEIDTTIIDSIEIIIDSILLGYELIWNPHQGSGYTHILERSQTSLMESSTEVFSTISDSIYIDNMINAQIENWYYRIIIEDQFGYRTPGNVLSTSIDAMPPQWVIKSVVYDSNQLKINWDNKFYEDYAYHQVLVSDDRKNLFTPIIENEIIIDSTKASYVIYNFDYSIRQYNWFAVITADTSGKKSISSSYKHPPPKSPEIDSVLYNDNSFRIQWTIDTDDDFENYQILSTEYEDAYTLTEIKQINLQLEDTIYHSV</sequence>
<dbReference type="EMBL" id="UINC01158445">
    <property type="protein sequence ID" value="SVD55998.1"/>
    <property type="molecule type" value="Genomic_DNA"/>
</dbReference>
<proteinExistence type="predicted"/>
<feature type="non-terminal residue" evidence="1">
    <location>
        <position position="279"/>
    </location>
</feature>
<dbReference type="AlphaFoldDB" id="A0A382WD00"/>
<organism evidence="1">
    <name type="scientific">marine metagenome</name>
    <dbReference type="NCBI Taxonomy" id="408172"/>
    <lineage>
        <taxon>unclassified sequences</taxon>
        <taxon>metagenomes</taxon>
        <taxon>ecological metagenomes</taxon>
    </lineage>
</organism>
<gene>
    <name evidence="1" type="ORF">METZ01_LOCUS408852</name>
</gene>
<reference evidence="1" key="1">
    <citation type="submission" date="2018-05" db="EMBL/GenBank/DDBJ databases">
        <authorList>
            <person name="Lanie J.A."/>
            <person name="Ng W.-L."/>
            <person name="Kazmierczak K.M."/>
            <person name="Andrzejewski T.M."/>
            <person name="Davidsen T.M."/>
            <person name="Wayne K.J."/>
            <person name="Tettelin H."/>
            <person name="Glass J.I."/>
            <person name="Rusch D."/>
            <person name="Podicherti R."/>
            <person name="Tsui H.-C.T."/>
            <person name="Winkler M.E."/>
        </authorList>
    </citation>
    <scope>NUCLEOTIDE SEQUENCE</scope>
</reference>
<protein>
    <recommendedName>
        <fullName evidence="2">Fibronectin type-III domain-containing protein</fullName>
    </recommendedName>
</protein>
<name>A0A382WD00_9ZZZZ</name>
<accession>A0A382WD00</accession>